<sequence length="131" mass="14853">MAAVDRQPTHLLHLLRNCRLLLLVPRRLLPADTVFCDLRPGSRVLWLHSLAQPLRFGFRFILLLSSLSESLFLSSLLVLDFSRLSSSFSLCLSLPRLDPNVRTSAMNPNVQTSASGMEKERKVILGRKERI</sequence>
<dbReference type="GO" id="GO:0032259">
    <property type="term" value="P:methylation"/>
    <property type="evidence" value="ECO:0007669"/>
    <property type="project" value="UniProtKB-KW"/>
</dbReference>
<organism evidence="1 2">
    <name type="scientific">Striga asiatica</name>
    <name type="common">Asiatic witchweed</name>
    <name type="synonym">Buchnera asiatica</name>
    <dbReference type="NCBI Taxonomy" id="4170"/>
    <lineage>
        <taxon>Eukaryota</taxon>
        <taxon>Viridiplantae</taxon>
        <taxon>Streptophyta</taxon>
        <taxon>Embryophyta</taxon>
        <taxon>Tracheophyta</taxon>
        <taxon>Spermatophyta</taxon>
        <taxon>Magnoliopsida</taxon>
        <taxon>eudicotyledons</taxon>
        <taxon>Gunneridae</taxon>
        <taxon>Pentapetalae</taxon>
        <taxon>asterids</taxon>
        <taxon>lamiids</taxon>
        <taxon>Lamiales</taxon>
        <taxon>Orobanchaceae</taxon>
        <taxon>Buchnereae</taxon>
        <taxon>Striga</taxon>
    </lineage>
</organism>
<keyword evidence="2" id="KW-1185">Reference proteome</keyword>
<gene>
    <name evidence="1" type="ORF">STAS_04236</name>
</gene>
<reference evidence="2" key="1">
    <citation type="journal article" date="2019" name="Curr. Biol.">
        <title>Genome Sequence of Striga asiatica Provides Insight into the Evolution of Plant Parasitism.</title>
        <authorList>
            <person name="Yoshida S."/>
            <person name="Kim S."/>
            <person name="Wafula E.K."/>
            <person name="Tanskanen J."/>
            <person name="Kim Y.M."/>
            <person name="Honaas L."/>
            <person name="Yang Z."/>
            <person name="Spallek T."/>
            <person name="Conn C.E."/>
            <person name="Ichihashi Y."/>
            <person name="Cheong K."/>
            <person name="Cui S."/>
            <person name="Der J.P."/>
            <person name="Gundlach H."/>
            <person name="Jiao Y."/>
            <person name="Hori C."/>
            <person name="Ishida J.K."/>
            <person name="Kasahara H."/>
            <person name="Kiba T."/>
            <person name="Kim M.S."/>
            <person name="Koo N."/>
            <person name="Laohavisit A."/>
            <person name="Lee Y.H."/>
            <person name="Lumba S."/>
            <person name="McCourt P."/>
            <person name="Mortimer J.C."/>
            <person name="Mutuku J.M."/>
            <person name="Nomura T."/>
            <person name="Sasaki-Sekimoto Y."/>
            <person name="Seto Y."/>
            <person name="Wang Y."/>
            <person name="Wakatake T."/>
            <person name="Sakakibara H."/>
            <person name="Demura T."/>
            <person name="Yamaguchi S."/>
            <person name="Yoneyama K."/>
            <person name="Manabe R.I."/>
            <person name="Nelson D.C."/>
            <person name="Schulman A.H."/>
            <person name="Timko M.P."/>
            <person name="dePamphilis C.W."/>
            <person name="Choi D."/>
            <person name="Shirasu K."/>
        </authorList>
    </citation>
    <scope>NUCLEOTIDE SEQUENCE [LARGE SCALE GENOMIC DNA]</scope>
    <source>
        <strain evidence="2">cv. UVA1</strain>
    </source>
</reference>
<dbReference type="GO" id="GO:0008168">
    <property type="term" value="F:methyltransferase activity"/>
    <property type="evidence" value="ECO:0007669"/>
    <property type="project" value="UniProtKB-KW"/>
</dbReference>
<accession>A0A5A7P7G9</accession>
<keyword evidence="1" id="KW-0808">Transferase</keyword>
<proteinExistence type="predicted"/>
<evidence type="ECO:0000313" key="2">
    <source>
        <dbReference type="Proteomes" id="UP000325081"/>
    </source>
</evidence>
<protein>
    <submittedName>
        <fullName evidence="1">S-adenosyl-L-methionine-dependentmethyltransferases superfamily protein</fullName>
    </submittedName>
</protein>
<evidence type="ECO:0000313" key="1">
    <source>
        <dbReference type="EMBL" id="GER28438.1"/>
    </source>
</evidence>
<name>A0A5A7P7G9_STRAF</name>
<dbReference type="AlphaFoldDB" id="A0A5A7P7G9"/>
<comment type="caution">
    <text evidence="1">The sequence shown here is derived from an EMBL/GenBank/DDBJ whole genome shotgun (WGS) entry which is preliminary data.</text>
</comment>
<keyword evidence="1" id="KW-0489">Methyltransferase</keyword>
<dbReference type="EMBL" id="BKCP01002558">
    <property type="protein sequence ID" value="GER28438.1"/>
    <property type="molecule type" value="Genomic_DNA"/>
</dbReference>
<dbReference type="Proteomes" id="UP000325081">
    <property type="component" value="Unassembled WGS sequence"/>
</dbReference>